<evidence type="ECO:0000259" key="3">
    <source>
        <dbReference type="Pfam" id="PF17783"/>
    </source>
</evidence>
<feature type="domain" description="Conserved virulence factor B-like winged helix" evidence="3">
    <location>
        <begin position="221"/>
        <end position="278"/>
    </location>
</feature>
<dbReference type="InterPro" id="IPR036388">
    <property type="entry name" value="WH-like_DNA-bd_sf"/>
</dbReference>
<dbReference type="EMBL" id="JADKCH010000007">
    <property type="protein sequence ID" value="MBK8572643.1"/>
    <property type="molecule type" value="Genomic_DNA"/>
</dbReference>
<dbReference type="AlphaFoldDB" id="A0A936K5L8"/>
<dbReference type="Gene3D" id="2.40.50.140">
    <property type="entry name" value="Nucleic acid-binding proteins"/>
    <property type="match status" value="1"/>
</dbReference>
<feature type="domain" description="Conserved virulence factor B first S1" evidence="2">
    <location>
        <begin position="4"/>
        <end position="61"/>
    </location>
</feature>
<dbReference type="PANTHER" id="PTHR37296">
    <property type="entry name" value="CONSERVED VIRULENCE FACTOR B"/>
    <property type="match status" value="1"/>
</dbReference>
<comment type="similarity">
    <text evidence="1">Belongs to the CvfB family.</text>
</comment>
<feature type="domain" description="Conserved virulence factor B first S1" evidence="2">
    <location>
        <begin position="72"/>
        <end position="133"/>
    </location>
</feature>
<protein>
    <submittedName>
        <fullName evidence="4">GntR family transcriptional regulator</fullName>
    </submittedName>
</protein>
<dbReference type="InterPro" id="IPR014464">
    <property type="entry name" value="CvfB_fam"/>
</dbReference>
<name>A0A936K5L8_9BACT</name>
<evidence type="ECO:0000259" key="2">
    <source>
        <dbReference type="Pfam" id="PF13509"/>
    </source>
</evidence>
<dbReference type="Gene3D" id="1.10.10.10">
    <property type="entry name" value="Winged helix-like DNA-binding domain superfamily/Winged helix DNA-binding domain"/>
    <property type="match status" value="1"/>
</dbReference>
<evidence type="ECO:0000313" key="4">
    <source>
        <dbReference type="EMBL" id="MBK8572643.1"/>
    </source>
</evidence>
<dbReference type="Pfam" id="PF17783">
    <property type="entry name" value="WHD_CvfB"/>
    <property type="match status" value="1"/>
</dbReference>
<evidence type="ECO:0000256" key="1">
    <source>
        <dbReference type="PIRNR" id="PIRNR012524"/>
    </source>
</evidence>
<dbReference type="PANTHER" id="PTHR37296:SF1">
    <property type="entry name" value="CONSERVED VIRULENCE FACTOR B"/>
    <property type="match status" value="1"/>
</dbReference>
<dbReference type="PIRSF" id="PIRSF012524">
    <property type="entry name" value="YitL_S1"/>
    <property type="match status" value="1"/>
</dbReference>
<dbReference type="InterPro" id="IPR039566">
    <property type="entry name" value="CvfB_S1_st"/>
</dbReference>
<gene>
    <name evidence="4" type="ORF">IPN91_08350</name>
</gene>
<dbReference type="InterPro" id="IPR040764">
    <property type="entry name" value="CvfB_WH"/>
</dbReference>
<dbReference type="Proteomes" id="UP000709959">
    <property type="component" value="Unassembled WGS sequence"/>
</dbReference>
<dbReference type="Pfam" id="PF13509">
    <property type="entry name" value="S1_2"/>
    <property type="match status" value="2"/>
</dbReference>
<proteinExistence type="inferred from homology"/>
<evidence type="ECO:0000313" key="5">
    <source>
        <dbReference type="Proteomes" id="UP000709959"/>
    </source>
</evidence>
<reference evidence="4 5" key="1">
    <citation type="submission" date="2020-10" db="EMBL/GenBank/DDBJ databases">
        <title>Connecting structure to function with the recovery of over 1000 high-quality activated sludge metagenome-assembled genomes encoding full-length rRNA genes using long-read sequencing.</title>
        <authorList>
            <person name="Singleton C.M."/>
            <person name="Petriglieri F."/>
            <person name="Kristensen J.M."/>
            <person name="Kirkegaard R.H."/>
            <person name="Michaelsen T.Y."/>
            <person name="Andersen M.H."/>
            <person name="Karst S.M."/>
            <person name="Dueholm M.S."/>
            <person name="Nielsen P.H."/>
            <person name="Albertsen M."/>
        </authorList>
    </citation>
    <scope>NUCLEOTIDE SEQUENCE [LARGE SCALE GENOMIC DNA]</scope>
    <source>
        <strain evidence="4">OdNE_18-Q3-R46-58_MAXAC.008</strain>
    </source>
</reference>
<organism evidence="4 5">
    <name type="scientific">Candidatus Geothrix odensensis</name>
    <dbReference type="NCBI Taxonomy" id="2954440"/>
    <lineage>
        <taxon>Bacteria</taxon>
        <taxon>Pseudomonadati</taxon>
        <taxon>Acidobacteriota</taxon>
        <taxon>Holophagae</taxon>
        <taxon>Holophagales</taxon>
        <taxon>Holophagaceae</taxon>
        <taxon>Geothrix</taxon>
    </lineage>
</organism>
<dbReference type="InterPro" id="IPR012340">
    <property type="entry name" value="NA-bd_OB-fold"/>
</dbReference>
<sequence length="282" mass="30936">MATLGTLNDLKVLRLGPEGAFLDGGPEGPILLPREQVPPALEPGQVLRVFAYREDEGRLVAYLRPPLALGGEVGFLKVVSVNPAGSYLDWGLPKPLFMPWKEVKHEVRRLVKPGNKVLVFLYSDEAGHLAASTRLADFLVDEADEFQEGDEVTLVIGDRTDLGVRVIVNHRYWGMVHDSDLFGKVSRGETRAGWLKAPRADRKLSLTLSAPGYAKVGTVAQALLDTLIRRGGFLPVTDKSAPEQVYALFGISKKVFKQTLGALYKARRISIDADGIRLLKTP</sequence>
<comment type="caution">
    <text evidence="4">The sequence shown here is derived from an EMBL/GenBank/DDBJ whole genome shotgun (WGS) entry which is preliminary data.</text>
</comment>
<accession>A0A936K5L8</accession>